<proteinExistence type="inferred from homology"/>
<evidence type="ECO:0000259" key="6">
    <source>
        <dbReference type="Pfam" id="PF22740"/>
    </source>
</evidence>
<dbReference type="HAMAP" id="MF_00636">
    <property type="entry name" value="RapZ_like"/>
    <property type="match status" value="1"/>
</dbReference>
<evidence type="ECO:0000259" key="5">
    <source>
        <dbReference type="Pfam" id="PF03668"/>
    </source>
</evidence>
<dbReference type="InterPro" id="IPR005337">
    <property type="entry name" value="RapZ-like"/>
</dbReference>
<dbReference type="PANTHER" id="PTHR30448">
    <property type="entry name" value="RNASE ADAPTER PROTEIN RAPZ"/>
    <property type="match status" value="1"/>
</dbReference>
<protein>
    <submittedName>
        <fullName evidence="7">GlmZ(SRNA)-inactivating NTPase</fullName>
    </submittedName>
</protein>
<evidence type="ECO:0000313" key="8">
    <source>
        <dbReference type="Proteomes" id="UP000019222"/>
    </source>
</evidence>
<feature type="domain" description="RapZ C-terminal" evidence="6">
    <location>
        <begin position="177"/>
        <end position="296"/>
    </location>
</feature>
<dbReference type="PIRSF" id="PIRSF005052">
    <property type="entry name" value="P-loopkin"/>
    <property type="match status" value="1"/>
</dbReference>
<reference evidence="7 8" key="1">
    <citation type="submission" date="2013-02" db="EMBL/GenBank/DDBJ databases">
        <title>The complete genome sequence of Corynebacterium vitaeruminis DSM 20294.</title>
        <authorList>
            <person name="Ruckert C."/>
            <person name="Albersmeier A."/>
            <person name="Kalinowski J."/>
        </authorList>
    </citation>
    <scope>NUCLEOTIDE SEQUENCE [LARGE SCALE GENOMIC DNA]</scope>
    <source>
        <strain evidence="8">ATCC 10234</strain>
    </source>
</reference>
<dbReference type="GO" id="GO:0005525">
    <property type="term" value="F:GTP binding"/>
    <property type="evidence" value="ECO:0007669"/>
    <property type="project" value="UniProtKB-UniRule"/>
</dbReference>
<dbReference type="Proteomes" id="UP000019222">
    <property type="component" value="Chromosome"/>
</dbReference>
<evidence type="ECO:0000256" key="2">
    <source>
        <dbReference type="ARBA" id="ARBA00022840"/>
    </source>
</evidence>
<keyword evidence="3 4" id="KW-0342">GTP-binding</keyword>
<dbReference type="EMBL" id="CP004353">
    <property type="protein sequence ID" value="AHI22872.1"/>
    <property type="molecule type" value="Genomic_DNA"/>
</dbReference>
<keyword evidence="2 4" id="KW-0067">ATP-binding</keyword>
<gene>
    <name evidence="7" type="ORF">B843_07435</name>
</gene>
<name>W5Y107_9CORY</name>
<dbReference type="AlphaFoldDB" id="W5Y107"/>
<dbReference type="PATRIC" id="fig|1224164.3.peg.1491"/>
<dbReference type="InterPro" id="IPR053931">
    <property type="entry name" value="RapZ_C"/>
</dbReference>
<organism evidence="7 8">
    <name type="scientific">Corynebacterium vitaeruminis DSM 20294</name>
    <dbReference type="NCBI Taxonomy" id="1224164"/>
    <lineage>
        <taxon>Bacteria</taxon>
        <taxon>Bacillati</taxon>
        <taxon>Actinomycetota</taxon>
        <taxon>Actinomycetes</taxon>
        <taxon>Mycobacteriales</taxon>
        <taxon>Corynebacteriaceae</taxon>
        <taxon>Corynebacterium</taxon>
    </lineage>
</organism>
<feature type="domain" description="RapZ-like N-terminal" evidence="5">
    <location>
        <begin position="18"/>
        <end position="170"/>
    </location>
</feature>
<dbReference type="KEGG" id="cvt:B843_07435"/>
<dbReference type="InterPro" id="IPR053930">
    <property type="entry name" value="RapZ-like_N"/>
</dbReference>
<dbReference type="SUPFAM" id="SSF52540">
    <property type="entry name" value="P-loop containing nucleoside triphosphate hydrolases"/>
    <property type="match status" value="1"/>
</dbReference>
<dbReference type="GO" id="GO:0005524">
    <property type="term" value="F:ATP binding"/>
    <property type="evidence" value="ECO:0007669"/>
    <property type="project" value="UniProtKB-UniRule"/>
</dbReference>
<dbReference type="eggNOG" id="COG1660">
    <property type="taxonomic scope" value="Bacteria"/>
</dbReference>
<evidence type="ECO:0000256" key="1">
    <source>
        <dbReference type="ARBA" id="ARBA00022741"/>
    </source>
</evidence>
<dbReference type="Pfam" id="PF03668">
    <property type="entry name" value="RapZ-like_N"/>
    <property type="match status" value="1"/>
</dbReference>
<dbReference type="RefSeq" id="WP_025252892.1">
    <property type="nucleotide sequence ID" value="NZ_CP004353.1"/>
</dbReference>
<dbReference type="Pfam" id="PF22740">
    <property type="entry name" value="PapZ_C"/>
    <property type="match status" value="1"/>
</dbReference>
<dbReference type="PANTHER" id="PTHR30448:SF0">
    <property type="entry name" value="RNASE ADAPTER PROTEIN RAPZ"/>
    <property type="match status" value="1"/>
</dbReference>
<evidence type="ECO:0000256" key="4">
    <source>
        <dbReference type="HAMAP-Rule" id="MF_00636"/>
    </source>
</evidence>
<dbReference type="NCBIfam" id="NF003828">
    <property type="entry name" value="PRK05416.1"/>
    <property type="match status" value="1"/>
</dbReference>
<dbReference type="InterPro" id="IPR027417">
    <property type="entry name" value="P-loop_NTPase"/>
</dbReference>
<accession>W5Y107</accession>
<keyword evidence="1 4" id="KW-0547">Nucleotide-binding</keyword>
<sequence>MNYELRGDIEPRTPIPPVLITGLSGAGLSSAARVLEDMGWYVIQNLPPQYVLEFVEQNASNEFSNNKIAVVSDVRSLEYKGSLEEVISELSAKGLKPLVLFMDARDDVLIKRFDNLRRIHPLQGNGTLVVGIGREREIMSSLKESADVVIDSSDLSVHDLRRAIEQNFAGIATTRTHVTVQSFGFKHGSPRDTDIMVDVRFLPNPFWVPELRPFRGVDKPVADYVLSHDSAQGFLSNFVTMFRGMLDGFKHEGKNFITISIGCTGGHHRSVAIVEALGQLLREDENLDVSVLHRDINRN</sequence>
<comment type="caution">
    <text evidence="4">Lacks conserved residue(s) required for the propagation of feature annotation.</text>
</comment>
<feature type="binding site" evidence="4">
    <location>
        <begin position="73"/>
        <end position="76"/>
    </location>
    <ligand>
        <name>GTP</name>
        <dbReference type="ChEBI" id="CHEBI:37565"/>
    </ligand>
</feature>
<evidence type="ECO:0000256" key="3">
    <source>
        <dbReference type="ARBA" id="ARBA00023134"/>
    </source>
</evidence>
<dbReference type="HOGENOM" id="CLU_059558_0_0_11"/>
<keyword evidence="8" id="KW-1185">Reference proteome</keyword>
<evidence type="ECO:0000313" key="7">
    <source>
        <dbReference type="EMBL" id="AHI22872.1"/>
    </source>
</evidence>
<dbReference type="STRING" id="1224164.B843_07435"/>